<feature type="signal peptide" evidence="1">
    <location>
        <begin position="1"/>
        <end position="20"/>
    </location>
</feature>
<sequence>MPRMILQIIALFLISSSVLSAVECKIPSEDEVAILYINGIDTDGGAFKKNVKNLKDGILKNYKNFSLDTSVHNPTWGMVLDVHQALAQLEQDMIRSNPNGMSIADNRVYHVKLAAAKLMLEGEQLKSREDFEEIERYLSNIDDANAIYDIRDAQSTIEMLKNSSDQELANLDPVDILQMALTTEAYQSIINQYIYATKEMYKASFESNLPEIAPALFAQVEHLLQNNEPFIVLGHSQGTIIGKQLVQILDDFIDEIAPKQIGESEMYGLMELASMNLDIESNWSSSSRAKQTTLFSDIVQRVVASTIYSQTNGRYSLHSPTNGFHFEYFNFDDSYGHGLASYAKDYPSLNNINVGKIERIRKSLRVCEEKPVKFTCPEINIRYGSNYNQTVKTGHGSGTLFLEFDAFTIPDYINVYVNDELVRRSFNHAGKLNWRIPIRRVSADQPENTIRFEVEKGEGTSEWSLKTWCN</sequence>
<accession>A0ABW8NGR7</accession>
<evidence type="ECO:0000313" key="2">
    <source>
        <dbReference type="EMBL" id="MFK4752124.1"/>
    </source>
</evidence>
<proteinExistence type="predicted"/>
<reference evidence="2 3" key="1">
    <citation type="submission" date="2024-03" db="EMBL/GenBank/DDBJ databases">
        <title>High-quality draft genome sequence of Oceanobacter sp. wDCs-4.</title>
        <authorList>
            <person name="Dong C."/>
        </authorList>
    </citation>
    <scope>NUCLEOTIDE SEQUENCE [LARGE SCALE GENOMIC DNA]</scope>
    <source>
        <strain evidence="3">wDCs-4</strain>
    </source>
</reference>
<organism evidence="2 3">
    <name type="scientific">Oceanobacter antarcticus</name>
    <dbReference type="NCBI Taxonomy" id="3133425"/>
    <lineage>
        <taxon>Bacteria</taxon>
        <taxon>Pseudomonadati</taxon>
        <taxon>Pseudomonadota</taxon>
        <taxon>Gammaproteobacteria</taxon>
        <taxon>Oceanospirillales</taxon>
        <taxon>Oceanospirillaceae</taxon>
        <taxon>Oceanobacter</taxon>
    </lineage>
</organism>
<protein>
    <recommendedName>
        <fullName evidence="4">DUF2974 domain-containing protein</fullName>
    </recommendedName>
</protein>
<keyword evidence="3" id="KW-1185">Reference proteome</keyword>
<evidence type="ECO:0000313" key="3">
    <source>
        <dbReference type="Proteomes" id="UP001620597"/>
    </source>
</evidence>
<dbReference type="RefSeq" id="WP_416205453.1">
    <property type="nucleotide sequence ID" value="NZ_JBBKTX010000007.1"/>
</dbReference>
<comment type="caution">
    <text evidence="2">The sequence shown here is derived from an EMBL/GenBank/DDBJ whole genome shotgun (WGS) entry which is preliminary data.</text>
</comment>
<evidence type="ECO:0008006" key="4">
    <source>
        <dbReference type="Google" id="ProtNLM"/>
    </source>
</evidence>
<dbReference type="Proteomes" id="UP001620597">
    <property type="component" value="Unassembled WGS sequence"/>
</dbReference>
<name>A0ABW8NGR7_9GAMM</name>
<keyword evidence="1" id="KW-0732">Signal</keyword>
<dbReference type="EMBL" id="JBBKTX010000007">
    <property type="protein sequence ID" value="MFK4752124.1"/>
    <property type="molecule type" value="Genomic_DNA"/>
</dbReference>
<gene>
    <name evidence="2" type="ORF">WG929_06860</name>
</gene>
<evidence type="ECO:0000256" key="1">
    <source>
        <dbReference type="SAM" id="SignalP"/>
    </source>
</evidence>
<feature type="chain" id="PRO_5045813308" description="DUF2974 domain-containing protein" evidence="1">
    <location>
        <begin position="21"/>
        <end position="470"/>
    </location>
</feature>